<proteinExistence type="predicted"/>
<sequence length="548" mass="59028">MRAAVLYLASLFVAASDANRDQWPAAAQVNPCVSTVSYWLEALLANSLLLSDATPKQCLCRSLEAVPSLAGKVYLPHSAAYASRLESYWSLSAALPPWCMVQPSTTADVSVILKTLTADACHFGVRAGGHGSFPLSNSLRSGVTIDLGNMNATTWNPETRLASIQPGGDWQGVYETLAPLGVVVPGGRVSTVGVGGYLTGGGLSFQQASHGLACDNVANFEVVLADGNVINANSSSHSDLWHALKGGSGNLGLVTRFDMYGIEYPDPTKPVMWGGNLAYELSAGPAIADAMVDFTNNIHKDENSSIILAWSYNPEVADSTVINAAVYNTEARAKPTAFDEFYAVGGMLNDTTRVANMTELTAELGFGQVAGFHYVWFVTAFQNDPRPIKHAADRFSELNSDLMRLVPSPSSHLNTNLFLQPISKSMVDKGIQNGGNVIGLDRFTADGTNGILLLVTASVKDSESEKLVIPRVSKFLDDVDDYAASQKLRWDWRYLNYARGVQDAIASYGDENISAIRAAAAKYDPRRVFQKLRGSGFKIPRRCPKPEL</sequence>
<gene>
    <name evidence="1" type="ORF">NLG97_g3640</name>
</gene>
<keyword evidence="2" id="KW-1185">Reference proteome</keyword>
<dbReference type="EMBL" id="JANAKD010000313">
    <property type="protein sequence ID" value="KAJ3495095.1"/>
    <property type="molecule type" value="Genomic_DNA"/>
</dbReference>
<comment type="caution">
    <text evidence="1">The sequence shown here is derived from an EMBL/GenBank/DDBJ whole genome shotgun (WGS) entry which is preliminary data.</text>
</comment>
<name>A0ACC1QZC0_9HYPO</name>
<protein>
    <submittedName>
        <fullName evidence="1">Uncharacterized protein</fullName>
    </submittedName>
</protein>
<dbReference type="Proteomes" id="UP001148737">
    <property type="component" value="Unassembled WGS sequence"/>
</dbReference>
<evidence type="ECO:0000313" key="1">
    <source>
        <dbReference type="EMBL" id="KAJ3495095.1"/>
    </source>
</evidence>
<organism evidence="1 2">
    <name type="scientific">Lecanicillium saksenae</name>
    <dbReference type="NCBI Taxonomy" id="468837"/>
    <lineage>
        <taxon>Eukaryota</taxon>
        <taxon>Fungi</taxon>
        <taxon>Dikarya</taxon>
        <taxon>Ascomycota</taxon>
        <taxon>Pezizomycotina</taxon>
        <taxon>Sordariomycetes</taxon>
        <taxon>Hypocreomycetidae</taxon>
        <taxon>Hypocreales</taxon>
        <taxon>Cordycipitaceae</taxon>
        <taxon>Lecanicillium</taxon>
    </lineage>
</organism>
<evidence type="ECO:0000313" key="2">
    <source>
        <dbReference type="Proteomes" id="UP001148737"/>
    </source>
</evidence>
<accession>A0ACC1QZC0</accession>
<reference evidence="1" key="1">
    <citation type="submission" date="2022-07" db="EMBL/GenBank/DDBJ databases">
        <title>Genome Sequence of Lecanicillium saksenae.</title>
        <authorList>
            <person name="Buettner E."/>
        </authorList>
    </citation>
    <scope>NUCLEOTIDE SEQUENCE</scope>
    <source>
        <strain evidence="1">VT-O1</strain>
    </source>
</reference>